<dbReference type="OrthoDB" id="7704812at2"/>
<keyword evidence="3" id="KW-1185">Reference proteome</keyword>
<keyword evidence="1" id="KW-0812">Transmembrane</keyword>
<keyword evidence="1" id="KW-0472">Membrane</keyword>
<reference evidence="2 3" key="1">
    <citation type="submission" date="2018-03" db="EMBL/GenBank/DDBJ databases">
        <title>Genomic Encyclopedia of Archaeal and Bacterial Type Strains, Phase II (KMG-II): from individual species to whole genera.</title>
        <authorList>
            <person name="Goeker M."/>
        </authorList>
    </citation>
    <scope>NUCLEOTIDE SEQUENCE [LARGE SCALE GENOMIC DNA]</scope>
    <source>
        <strain evidence="2 3">DSM 100212</strain>
    </source>
</reference>
<evidence type="ECO:0000256" key="1">
    <source>
        <dbReference type="SAM" id="Phobius"/>
    </source>
</evidence>
<feature type="transmembrane region" description="Helical" evidence="1">
    <location>
        <begin position="209"/>
        <end position="236"/>
    </location>
</feature>
<dbReference type="EMBL" id="PVTQ01000003">
    <property type="protein sequence ID" value="PRY91626.1"/>
    <property type="molecule type" value="Genomic_DNA"/>
</dbReference>
<gene>
    <name evidence="2" type="ORF">CLV74_103211</name>
</gene>
<dbReference type="Proteomes" id="UP000238392">
    <property type="component" value="Unassembled WGS sequence"/>
</dbReference>
<accession>A0A2T0WY51</accession>
<feature type="transmembrane region" description="Helical" evidence="1">
    <location>
        <begin position="59"/>
        <end position="84"/>
    </location>
</feature>
<feature type="transmembrane region" description="Helical" evidence="1">
    <location>
        <begin position="181"/>
        <end position="203"/>
    </location>
</feature>
<feature type="transmembrane region" description="Helical" evidence="1">
    <location>
        <begin position="105"/>
        <end position="129"/>
    </location>
</feature>
<sequence>MTGWMLFKHAVAMVLRNWREALRISGLLYLVLAVVELSFGQSMQGGGHGGNMPMSGGAILIQLLVAVLYVILSLWIAVSWHRYILLEEMPEGYVPQWHGRPIMRYLGFSLLITLIVALAAALGATALMIVGKGLAPVAVALGVFLVLYLFTVFYRLSPMLPAAAIGEDMGLKEAWDKTKGLTGAILLIIALQMALTFGLQLFALGFAGIPIIGIIAQIAANWFLTMVMASLLTTFYGHFVQERALL</sequence>
<feature type="transmembrane region" description="Helical" evidence="1">
    <location>
        <begin position="135"/>
        <end position="154"/>
    </location>
</feature>
<protein>
    <recommendedName>
        <fullName evidence="4">Glycerophosphoryl diester phosphodiesterase membrane domain-containing protein</fullName>
    </recommendedName>
</protein>
<feature type="transmembrane region" description="Helical" evidence="1">
    <location>
        <begin position="21"/>
        <end position="39"/>
    </location>
</feature>
<organism evidence="2 3">
    <name type="scientific">Donghicola tyrosinivorans</name>
    <dbReference type="NCBI Taxonomy" id="1652492"/>
    <lineage>
        <taxon>Bacteria</taxon>
        <taxon>Pseudomonadati</taxon>
        <taxon>Pseudomonadota</taxon>
        <taxon>Alphaproteobacteria</taxon>
        <taxon>Rhodobacterales</taxon>
        <taxon>Roseobacteraceae</taxon>
        <taxon>Donghicola</taxon>
    </lineage>
</organism>
<evidence type="ECO:0000313" key="2">
    <source>
        <dbReference type="EMBL" id="PRY91626.1"/>
    </source>
</evidence>
<evidence type="ECO:0008006" key="4">
    <source>
        <dbReference type="Google" id="ProtNLM"/>
    </source>
</evidence>
<dbReference type="RefSeq" id="WP_106263293.1">
    <property type="nucleotide sequence ID" value="NZ_PVTQ01000003.1"/>
</dbReference>
<keyword evidence="1" id="KW-1133">Transmembrane helix</keyword>
<comment type="caution">
    <text evidence="2">The sequence shown here is derived from an EMBL/GenBank/DDBJ whole genome shotgun (WGS) entry which is preliminary data.</text>
</comment>
<dbReference type="AlphaFoldDB" id="A0A2T0WY51"/>
<name>A0A2T0WY51_9RHOB</name>
<proteinExistence type="predicted"/>
<evidence type="ECO:0000313" key="3">
    <source>
        <dbReference type="Proteomes" id="UP000238392"/>
    </source>
</evidence>